<proteinExistence type="predicted"/>
<dbReference type="PANTHER" id="PTHR44688">
    <property type="entry name" value="DNA-BINDING TRANSCRIPTIONAL ACTIVATOR DEVR_DOSR"/>
    <property type="match status" value="1"/>
</dbReference>
<evidence type="ECO:0000313" key="5">
    <source>
        <dbReference type="EMBL" id="MBB2182203.1"/>
    </source>
</evidence>
<dbReference type="InterPro" id="IPR000792">
    <property type="entry name" value="Tscrpt_reg_LuxR_C"/>
</dbReference>
<gene>
    <name evidence="5" type="ORF">H0486_04855</name>
</gene>
<sequence length="125" mass="14807">MLYGALPRIMQYVFSSILLYLLYKRFSRFFNGFYIAIQNEKQTQNINHTKTNVNDLNSILERLTEREKDVFELLVQGYTNAQIANQLYLSNGTVKNYVSIIYDKIGMKDRTALILQYSPFYRDHD</sequence>
<accession>A0A839JWZ7</accession>
<dbReference type="AlphaFoldDB" id="A0A839JWZ7"/>
<keyword evidence="6" id="KW-1185">Reference proteome</keyword>
<name>A0A839JWZ7_9FIRM</name>
<evidence type="ECO:0000259" key="4">
    <source>
        <dbReference type="PROSITE" id="PS50043"/>
    </source>
</evidence>
<keyword evidence="2" id="KW-0238">DNA-binding</keyword>
<keyword evidence="1" id="KW-0805">Transcription regulation</keyword>
<dbReference type="InterPro" id="IPR036388">
    <property type="entry name" value="WH-like_DNA-bd_sf"/>
</dbReference>
<feature type="domain" description="HTH luxR-type" evidence="4">
    <location>
        <begin position="56"/>
        <end position="122"/>
    </location>
</feature>
<organism evidence="5 6">
    <name type="scientific">Variimorphobacter saccharofermentans</name>
    <dbReference type="NCBI Taxonomy" id="2755051"/>
    <lineage>
        <taxon>Bacteria</taxon>
        <taxon>Bacillati</taxon>
        <taxon>Bacillota</taxon>
        <taxon>Clostridia</taxon>
        <taxon>Lachnospirales</taxon>
        <taxon>Lachnospiraceae</taxon>
        <taxon>Variimorphobacter</taxon>
    </lineage>
</organism>
<dbReference type="CDD" id="cd06170">
    <property type="entry name" value="LuxR_C_like"/>
    <property type="match status" value="1"/>
</dbReference>
<comment type="caution">
    <text evidence="5">The sequence shown here is derived from an EMBL/GenBank/DDBJ whole genome shotgun (WGS) entry which is preliminary data.</text>
</comment>
<dbReference type="Proteomes" id="UP000574276">
    <property type="component" value="Unassembled WGS sequence"/>
</dbReference>
<dbReference type="PANTHER" id="PTHR44688:SF16">
    <property type="entry name" value="DNA-BINDING TRANSCRIPTIONAL ACTIVATOR DEVR_DOSR"/>
    <property type="match status" value="1"/>
</dbReference>
<dbReference type="GO" id="GO:0003677">
    <property type="term" value="F:DNA binding"/>
    <property type="evidence" value="ECO:0007669"/>
    <property type="project" value="UniProtKB-KW"/>
</dbReference>
<evidence type="ECO:0000256" key="3">
    <source>
        <dbReference type="ARBA" id="ARBA00023163"/>
    </source>
</evidence>
<dbReference type="EMBL" id="JACEGA010000001">
    <property type="protein sequence ID" value="MBB2182203.1"/>
    <property type="molecule type" value="Genomic_DNA"/>
</dbReference>
<dbReference type="SMART" id="SM00421">
    <property type="entry name" value="HTH_LUXR"/>
    <property type="match status" value="1"/>
</dbReference>
<dbReference type="Pfam" id="PF00196">
    <property type="entry name" value="GerE"/>
    <property type="match status" value="1"/>
</dbReference>
<keyword evidence="3" id="KW-0804">Transcription</keyword>
<evidence type="ECO:0000256" key="2">
    <source>
        <dbReference type="ARBA" id="ARBA00023125"/>
    </source>
</evidence>
<dbReference type="InterPro" id="IPR016032">
    <property type="entry name" value="Sig_transdc_resp-reg_C-effctor"/>
</dbReference>
<dbReference type="GO" id="GO:0006355">
    <property type="term" value="P:regulation of DNA-templated transcription"/>
    <property type="evidence" value="ECO:0007669"/>
    <property type="project" value="InterPro"/>
</dbReference>
<dbReference type="Gene3D" id="1.10.10.10">
    <property type="entry name" value="Winged helix-like DNA-binding domain superfamily/Winged helix DNA-binding domain"/>
    <property type="match status" value="1"/>
</dbReference>
<dbReference type="PROSITE" id="PS50043">
    <property type="entry name" value="HTH_LUXR_2"/>
    <property type="match status" value="1"/>
</dbReference>
<reference evidence="5 6" key="1">
    <citation type="submission" date="2020-07" db="EMBL/GenBank/DDBJ databases">
        <title>Characterization and genome sequencing of isolate MD1, a novel member within the family Lachnospiraceae.</title>
        <authorList>
            <person name="Rettenmaier R."/>
            <person name="Di Bello L."/>
            <person name="Zinser C."/>
            <person name="Scheitz K."/>
            <person name="Liebl W."/>
            <person name="Zverlov V."/>
        </authorList>
    </citation>
    <scope>NUCLEOTIDE SEQUENCE [LARGE SCALE GENOMIC DNA]</scope>
    <source>
        <strain evidence="5 6">MD1</strain>
    </source>
</reference>
<dbReference type="PRINTS" id="PR00038">
    <property type="entry name" value="HTHLUXR"/>
</dbReference>
<dbReference type="SUPFAM" id="SSF46894">
    <property type="entry name" value="C-terminal effector domain of the bipartite response regulators"/>
    <property type="match status" value="1"/>
</dbReference>
<protein>
    <submittedName>
        <fullName evidence="5">Response regulator transcription factor</fullName>
    </submittedName>
</protein>
<evidence type="ECO:0000256" key="1">
    <source>
        <dbReference type="ARBA" id="ARBA00023015"/>
    </source>
</evidence>
<evidence type="ECO:0000313" key="6">
    <source>
        <dbReference type="Proteomes" id="UP000574276"/>
    </source>
</evidence>